<name>A0A0P0Y9A8_ORYSJ</name>
<dbReference type="Pfam" id="PF14392">
    <property type="entry name" value="zf-CCHC_4"/>
    <property type="match status" value="1"/>
</dbReference>
<dbReference type="PANTHER" id="PTHR31286:SF180">
    <property type="entry name" value="OS10G0362600 PROTEIN"/>
    <property type="match status" value="1"/>
</dbReference>
<evidence type="ECO:0000259" key="2">
    <source>
        <dbReference type="Pfam" id="PF14392"/>
    </source>
</evidence>
<gene>
    <name evidence="3" type="ordered locus">Os12g0407600</name>
    <name evidence="3" type="ORF">OSNPB_120407600</name>
</gene>
<keyword evidence="4" id="KW-1185">Reference proteome</keyword>
<evidence type="ECO:0000313" key="3">
    <source>
        <dbReference type="EMBL" id="BAT16844.1"/>
    </source>
</evidence>
<dbReference type="Proteomes" id="UP000059680">
    <property type="component" value="Chromosome 12"/>
</dbReference>
<dbReference type="FunCoup" id="A0A0P0Y9A8">
    <property type="interactions" value="3"/>
</dbReference>
<feature type="region of interest" description="Disordered" evidence="1">
    <location>
        <begin position="195"/>
        <end position="222"/>
    </location>
</feature>
<feature type="region of interest" description="Disordered" evidence="1">
    <location>
        <begin position="136"/>
        <end position="181"/>
    </location>
</feature>
<dbReference type="InterPro" id="IPR025836">
    <property type="entry name" value="Zn_knuckle_CX2CX4HX4C"/>
</dbReference>
<dbReference type="PaxDb" id="39947-A0A0P0Y9A8"/>
<reference evidence="4" key="1">
    <citation type="journal article" date="2005" name="Nature">
        <title>The map-based sequence of the rice genome.</title>
        <authorList>
            <consortium name="International rice genome sequencing project (IRGSP)"/>
            <person name="Matsumoto T."/>
            <person name="Wu J."/>
            <person name="Kanamori H."/>
            <person name="Katayose Y."/>
            <person name="Fujisawa M."/>
            <person name="Namiki N."/>
            <person name="Mizuno H."/>
            <person name="Yamamoto K."/>
            <person name="Antonio B.A."/>
            <person name="Baba T."/>
            <person name="Sakata K."/>
            <person name="Nagamura Y."/>
            <person name="Aoki H."/>
            <person name="Arikawa K."/>
            <person name="Arita K."/>
            <person name="Bito T."/>
            <person name="Chiden Y."/>
            <person name="Fujitsuka N."/>
            <person name="Fukunaka R."/>
            <person name="Hamada M."/>
            <person name="Harada C."/>
            <person name="Hayashi A."/>
            <person name="Hijishita S."/>
            <person name="Honda M."/>
            <person name="Hosokawa S."/>
            <person name="Ichikawa Y."/>
            <person name="Idonuma A."/>
            <person name="Iijima M."/>
            <person name="Ikeda M."/>
            <person name="Ikeno M."/>
            <person name="Ito K."/>
            <person name="Ito S."/>
            <person name="Ito T."/>
            <person name="Ito Y."/>
            <person name="Ito Y."/>
            <person name="Iwabuchi A."/>
            <person name="Kamiya K."/>
            <person name="Karasawa W."/>
            <person name="Kurita K."/>
            <person name="Katagiri S."/>
            <person name="Kikuta A."/>
            <person name="Kobayashi H."/>
            <person name="Kobayashi N."/>
            <person name="Machita K."/>
            <person name="Maehara T."/>
            <person name="Masukawa M."/>
            <person name="Mizubayashi T."/>
            <person name="Mukai Y."/>
            <person name="Nagasaki H."/>
            <person name="Nagata Y."/>
            <person name="Naito S."/>
            <person name="Nakashima M."/>
            <person name="Nakama Y."/>
            <person name="Nakamichi Y."/>
            <person name="Nakamura M."/>
            <person name="Meguro A."/>
            <person name="Negishi M."/>
            <person name="Ohta I."/>
            <person name="Ohta T."/>
            <person name="Okamoto M."/>
            <person name="Ono N."/>
            <person name="Saji S."/>
            <person name="Sakaguchi M."/>
            <person name="Sakai K."/>
            <person name="Shibata M."/>
            <person name="Shimokawa T."/>
            <person name="Song J."/>
            <person name="Takazaki Y."/>
            <person name="Terasawa K."/>
            <person name="Tsugane M."/>
            <person name="Tsuji K."/>
            <person name="Ueda S."/>
            <person name="Waki K."/>
            <person name="Yamagata H."/>
            <person name="Yamamoto M."/>
            <person name="Yamamoto S."/>
            <person name="Yamane H."/>
            <person name="Yoshiki S."/>
            <person name="Yoshihara R."/>
            <person name="Yukawa K."/>
            <person name="Zhong H."/>
            <person name="Yano M."/>
            <person name="Yuan Q."/>
            <person name="Ouyang S."/>
            <person name="Liu J."/>
            <person name="Jones K.M."/>
            <person name="Gansberger K."/>
            <person name="Moffat K."/>
            <person name="Hill J."/>
            <person name="Bera J."/>
            <person name="Fadrosh D."/>
            <person name="Jin S."/>
            <person name="Johri S."/>
            <person name="Kim M."/>
            <person name="Overton L."/>
            <person name="Reardon M."/>
            <person name="Tsitrin T."/>
            <person name="Vuong H."/>
            <person name="Weaver B."/>
            <person name="Ciecko A."/>
            <person name="Tallon L."/>
            <person name="Jackson J."/>
            <person name="Pai G."/>
            <person name="Aken S.V."/>
            <person name="Utterback T."/>
            <person name="Reidmuller S."/>
            <person name="Feldblyum T."/>
            <person name="Hsiao J."/>
            <person name="Zismann V."/>
            <person name="Iobst S."/>
            <person name="de Vazeille A.R."/>
            <person name="Buell C.R."/>
            <person name="Ying K."/>
            <person name="Li Y."/>
            <person name="Lu T."/>
            <person name="Huang Y."/>
            <person name="Zhao Q."/>
            <person name="Feng Q."/>
            <person name="Zhang L."/>
            <person name="Zhu J."/>
            <person name="Weng Q."/>
            <person name="Mu J."/>
            <person name="Lu Y."/>
            <person name="Fan D."/>
            <person name="Liu Y."/>
            <person name="Guan J."/>
            <person name="Zhang Y."/>
            <person name="Yu S."/>
            <person name="Liu X."/>
            <person name="Zhang Y."/>
            <person name="Hong G."/>
            <person name="Han B."/>
            <person name="Choisne N."/>
            <person name="Demange N."/>
            <person name="Orjeda G."/>
            <person name="Samain S."/>
            <person name="Cattolico L."/>
            <person name="Pelletier E."/>
            <person name="Couloux A."/>
            <person name="Segurens B."/>
            <person name="Wincker P."/>
            <person name="D'Hont A."/>
            <person name="Scarpelli C."/>
            <person name="Weissenbach J."/>
            <person name="Salanoubat M."/>
            <person name="Quetier F."/>
            <person name="Yu Y."/>
            <person name="Kim H.R."/>
            <person name="Rambo T."/>
            <person name="Currie J."/>
            <person name="Collura K."/>
            <person name="Luo M."/>
            <person name="Yang T."/>
            <person name="Ammiraju J.S.S."/>
            <person name="Engler F."/>
            <person name="Soderlund C."/>
            <person name="Wing R.A."/>
            <person name="Palmer L.E."/>
            <person name="de la Bastide M."/>
            <person name="Spiegel L."/>
            <person name="Nascimento L."/>
            <person name="Zutavern T."/>
            <person name="O'Shaughnessy A."/>
            <person name="Dike S."/>
            <person name="Dedhia N."/>
            <person name="Preston R."/>
            <person name="Balija V."/>
            <person name="McCombie W.R."/>
            <person name="Chow T."/>
            <person name="Chen H."/>
            <person name="Chung M."/>
            <person name="Chen C."/>
            <person name="Shaw J."/>
            <person name="Wu H."/>
            <person name="Hsiao K."/>
            <person name="Chao Y."/>
            <person name="Chu M."/>
            <person name="Cheng C."/>
            <person name="Hour A."/>
            <person name="Lee P."/>
            <person name="Lin S."/>
            <person name="Lin Y."/>
            <person name="Liou J."/>
            <person name="Liu S."/>
            <person name="Hsing Y."/>
            <person name="Raghuvanshi S."/>
            <person name="Mohanty A."/>
            <person name="Bharti A.K."/>
            <person name="Gaur A."/>
            <person name="Gupta V."/>
            <person name="Kumar D."/>
            <person name="Ravi V."/>
            <person name="Vij S."/>
            <person name="Kapur A."/>
            <person name="Khurana P."/>
            <person name="Khurana P."/>
            <person name="Khurana J.P."/>
            <person name="Tyagi A.K."/>
            <person name="Gaikwad K."/>
            <person name="Singh A."/>
            <person name="Dalal V."/>
            <person name="Srivastava S."/>
            <person name="Dixit A."/>
            <person name="Pal A.K."/>
            <person name="Ghazi I.A."/>
            <person name="Yadav M."/>
            <person name="Pandit A."/>
            <person name="Bhargava A."/>
            <person name="Sureshbabu K."/>
            <person name="Batra K."/>
            <person name="Sharma T.R."/>
            <person name="Mohapatra T."/>
            <person name="Singh N.K."/>
            <person name="Messing J."/>
            <person name="Nelson A.B."/>
            <person name="Fuks G."/>
            <person name="Kavchok S."/>
            <person name="Keizer G."/>
            <person name="Linton E."/>
            <person name="Llaca V."/>
            <person name="Song R."/>
            <person name="Tanyolac B."/>
            <person name="Young S."/>
            <person name="Ho-Il K."/>
            <person name="Hahn J.H."/>
            <person name="Sangsakoo G."/>
            <person name="Vanavichit A."/>
            <person name="de Mattos Luiz.A.T."/>
            <person name="Zimmer P.D."/>
            <person name="Malone G."/>
            <person name="Dellagostin O."/>
            <person name="de Oliveira A.C."/>
            <person name="Bevan M."/>
            <person name="Bancroft I."/>
            <person name="Minx P."/>
            <person name="Cordum H."/>
            <person name="Wilson R."/>
            <person name="Cheng Z."/>
            <person name="Jin W."/>
            <person name="Jiang J."/>
            <person name="Leong S.A."/>
            <person name="Iwama H."/>
            <person name="Gojobori T."/>
            <person name="Itoh T."/>
            <person name="Niimura Y."/>
            <person name="Fujii Y."/>
            <person name="Habara T."/>
            <person name="Sakai H."/>
            <person name="Sato Y."/>
            <person name="Wilson G."/>
            <person name="Kumar K."/>
            <person name="McCouch S."/>
            <person name="Juretic N."/>
            <person name="Hoen D."/>
            <person name="Wright S."/>
            <person name="Bruskiewich R."/>
            <person name="Bureau T."/>
            <person name="Miyao A."/>
            <person name="Hirochika H."/>
            <person name="Nishikawa T."/>
            <person name="Kadowaki K."/>
            <person name="Sugiura M."/>
            <person name="Burr B."/>
            <person name="Sasaki T."/>
        </authorList>
    </citation>
    <scope>NUCLEOTIDE SEQUENCE [LARGE SCALE GENOMIC DNA]</scope>
    <source>
        <strain evidence="4">cv. Nipponbare</strain>
    </source>
</reference>
<protein>
    <submittedName>
        <fullName evidence="3">Os12g0407600 protein</fullName>
    </submittedName>
</protein>
<dbReference type="InterPro" id="IPR040256">
    <property type="entry name" value="At4g02000-like"/>
</dbReference>
<reference evidence="3 4" key="3">
    <citation type="journal article" date="2013" name="Rice">
        <title>Improvement of the Oryza sativa Nipponbare reference genome using next generation sequence and optical map data.</title>
        <authorList>
            <person name="Kawahara Y."/>
            <person name="de la Bastide M."/>
            <person name="Hamilton J.P."/>
            <person name="Kanamori H."/>
            <person name="McCombie W.R."/>
            <person name="Ouyang S."/>
            <person name="Schwartz D.C."/>
            <person name="Tanaka T."/>
            <person name="Wu J."/>
            <person name="Zhou S."/>
            <person name="Childs K.L."/>
            <person name="Davidson R.M."/>
            <person name="Lin H."/>
            <person name="Quesada-Ocampo L."/>
            <person name="Vaillancourt B."/>
            <person name="Sakai H."/>
            <person name="Lee S.S."/>
            <person name="Kim J."/>
            <person name="Numa H."/>
            <person name="Itoh T."/>
            <person name="Buell C.R."/>
            <person name="Matsumoto T."/>
        </authorList>
    </citation>
    <scope>NUCLEOTIDE SEQUENCE [LARGE SCALE GENOMIC DNA]</scope>
    <source>
        <strain evidence="4">cv. Nipponbare</strain>
    </source>
</reference>
<dbReference type="PANTHER" id="PTHR31286">
    <property type="entry name" value="GLYCINE-RICH CELL WALL STRUCTURAL PROTEIN 1.8-LIKE"/>
    <property type="match status" value="1"/>
</dbReference>
<evidence type="ECO:0000256" key="1">
    <source>
        <dbReference type="SAM" id="MobiDB-lite"/>
    </source>
</evidence>
<organism evidence="3 4">
    <name type="scientific">Oryza sativa subsp. japonica</name>
    <name type="common">Rice</name>
    <dbReference type="NCBI Taxonomy" id="39947"/>
    <lineage>
        <taxon>Eukaryota</taxon>
        <taxon>Viridiplantae</taxon>
        <taxon>Streptophyta</taxon>
        <taxon>Embryophyta</taxon>
        <taxon>Tracheophyta</taxon>
        <taxon>Spermatophyta</taxon>
        <taxon>Magnoliopsida</taxon>
        <taxon>Liliopsida</taxon>
        <taxon>Poales</taxon>
        <taxon>Poaceae</taxon>
        <taxon>BOP clade</taxon>
        <taxon>Oryzoideae</taxon>
        <taxon>Oryzeae</taxon>
        <taxon>Oryzinae</taxon>
        <taxon>Oryza</taxon>
        <taxon>Oryza sativa</taxon>
    </lineage>
</organism>
<feature type="domain" description="Zinc knuckle CX2CX4HX4C" evidence="2">
    <location>
        <begin position="43"/>
        <end position="90"/>
    </location>
</feature>
<dbReference type="AlphaFoldDB" id="A0A0P0Y9A8"/>
<dbReference type="STRING" id="39947.A0A0P0Y9A8"/>
<sequence>MPFGMMNKVTGKAITNEVGEFIQMEAEEDGTAVGQFLHIKIRLDIRKPLMRGVTLCVGEGKKEIWCPLVYEFLPDFCYTCGIIGHTDKVCGVKLKEGEEQQFSKKLRFIPEKKKWEDGHNVGSRGSKGFYQCKVEDGSSMGSDGPSWRKEKSVSKDGGDAKRVDEEEVTSPVKKQSGSCNPCRSKKCLVLSKKEKDRGSVEGLGDRGQLVTNHWQMRRRQTR</sequence>
<accession>A0A0P0Y9A8</accession>
<evidence type="ECO:0000313" key="4">
    <source>
        <dbReference type="Proteomes" id="UP000059680"/>
    </source>
</evidence>
<dbReference type="InParanoid" id="A0A0P0Y9A8"/>
<feature type="compositionally biased region" description="Basic and acidic residues" evidence="1">
    <location>
        <begin position="146"/>
        <end position="164"/>
    </location>
</feature>
<proteinExistence type="predicted"/>
<dbReference type="EMBL" id="AP014968">
    <property type="protein sequence ID" value="BAT16844.1"/>
    <property type="molecule type" value="Genomic_DNA"/>
</dbReference>
<reference evidence="3 4" key="2">
    <citation type="journal article" date="2013" name="Plant Cell Physiol.">
        <title>Rice Annotation Project Database (RAP-DB): an integrative and interactive database for rice genomics.</title>
        <authorList>
            <person name="Sakai H."/>
            <person name="Lee S.S."/>
            <person name="Tanaka T."/>
            <person name="Numa H."/>
            <person name="Kim J."/>
            <person name="Kawahara Y."/>
            <person name="Wakimoto H."/>
            <person name="Yang C.C."/>
            <person name="Iwamoto M."/>
            <person name="Abe T."/>
            <person name="Yamada Y."/>
            <person name="Muto A."/>
            <person name="Inokuchi H."/>
            <person name="Ikemura T."/>
            <person name="Matsumoto T."/>
            <person name="Sasaki T."/>
            <person name="Itoh T."/>
        </authorList>
    </citation>
    <scope>NUCLEOTIDE SEQUENCE [LARGE SCALE GENOMIC DNA]</scope>
    <source>
        <strain evidence="4">cv. Nipponbare</strain>
    </source>
</reference>
<feature type="compositionally biased region" description="Polar residues" evidence="1">
    <location>
        <begin position="172"/>
        <end position="181"/>
    </location>
</feature>